<protein>
    <recommendedName>
        <fullName evidence="4">Bacteriocin</fullName>
    </recommendedName>
</protein>
<name>A0A3D9ALJ9_9FLAO</name>
<evidence type="ECO:0000313" key="3">
    <source>
        <dbReference type="Proteomes" id="UP000256924"/>
    </source>
</evidence>
<evidence type="ECO:0000313" key="2">
    <source>
        <dbReference type="EMBL" id="REC42204.1"/>
    </source>
</evidence>
<feature type="region of interest" description="Disordered" evidence="1">
    <location>
        <begin position="1"/>
        <end position="20"/>
    </location>
</feature>
<dbReference type="EMBL" id="QNVU01000050">
    <property type="protein sequence ID" value="REC42204.1"/>
    <property type="molecule type" value="Genomic_DNA"/>
</dbReference>
<evidence type="ECO:0000256" key="1">
    <source>
        <dbReference type="SAM" id="MobiDB-lite"/>
    </source>
</evidence>
<reference evidence="2 3" key="1">
    <citation type="journal article" date="2004" name="Emerg. Infect. Dis.">
        <title>Amoebae-resisting bacteria isolated from human nasal swabs by amoebal coculture.</title>
        <authorList>
            <person name="Greub G."/>
            <person name="La Scola B."/>
            <person name="Raoult D."/>
        </authorList>
    </citation>
    <scope>NUCLEOTIDE SEQUENCE [LARGE SCALE GENOMIC DNA]</scope>
    <source>
        <strain evidence="2 3">CCUG 51329</strain>
    </source>
</reference>
<dbReference type="AlphaFoldDB" id="A0A3D9ALJ9"/>
<proteinExistence type="predicted"/>
<keyword evidence="3" id="KW-1185">Reference proteome</keyword>
<organism evidence="2 3">
    <name type="scientific">Candidatus Chryseobacterium massiliense</name>
    <dbReference type="NCBI Taxonomy" id="204089"/>
    <lineage>
        <taxon>Bacteria</taxon>
        <taxon>Pseudomonadati</taxon>
        <taxon>Bacteroidota</taxon>
        <taxon>Flavobacteriia</taxon>
        <taxon>Flavobacteriales</taxon>
        <taxon>Weeksellaceae</taxon>
        <taxon>Chryseobacterium group</taxon>
        <taxon>Chryseobacterium</taxon>
    </lineage>
</organism>
<dbReference type="InterPro" id="IPR058074">
    <property type="entry name" value="Bacteriocin-like"/>
</dbReference>
<accession>A0A3D9ALJ9</accession>
<evidence type="ECO:0008006" key="4">
    <source>
        <dbReference type="Google" id="ProtNLM"/>
    </source>
</evidence>
<dbReference type="NCBIfam" id="NF047798">
    <property type="entry name" value="leader_Chryseo"/>
    <property type="match status" value="1"/>
</dbReference>
<gene>
    <name evidence="2" type="ORF">DRF68_17945</name>
</gene>
<comment type="caution">
    <text evidence="2">The sequence shown here is derived from an EMBL/GenBank/DDBJ whole genome shotgun (WGS) entry which is preliminary data.</text>
</comment>
<dbReference type="Proteomes" id="UP000256924">
    <property type="component" value="Unassembled WGS sequence"/>
</dbReference>
<dbReference type="RefSeq" id="WP_087710621.1">
    <property type="nucleotide sequence ID" value="NZ_QNVU01000050.1"/>
</dbReference>
<sequence>MKNLKKLSRNDLKEINGGRLPGGGSCRISVQYAGGGYGVFDTPTTGSCSNQQTQANKQCLNLIGNPNSGTRCSYDCGCDGYGH</sequence>